<evidence type="ECO:0000256" key="1">
    <source>
        <dbReference type="SAM" id="MobiDB-lite"/>
    </source>
</evidence>
<accession>A0AAW4TM59</accession>
<dbReference type="EMBL" id="JAIZTC010000006">
    <property type="protein sequence ID" value="MCA8381570.1"/>
    <property type="molecule type" value="Genomic_DNA"/>
</dbReference>
<protein>
    <submittedName>
        <fullName evidence="2">Uncharacterized protein</fullName>
    </submittedName>
</protein>
<organism evidence="2 3">
    <name type="scientific">Burkholderia cenocepacia</name>
    <dbReference type="NCBI Taxonomy" id="95486"/>
    <lineage>
        <taxon>Bacteria</taxon>
        <taxon>Pseudomonadati</taxon>
        <taxon>Pseudomonadota</taxon>
        <taxon>Betaproteobacteria</taxon>
        <taxon>Burkholderiales</taxon>
        <taxon>Burkholderiaceae</taxon>
        <taxon>Burkholderia</taxon>
        <taxon>Burkholderia cepacia complex</taxon>
    </lineage>
</organism>
<evidence type="ECO:0000313" key="3">
    <source>
        <dbReference type="Proteomes" id="UP001199070"/>
    </source>
</evidence>
<comment type="caution">
    <text evidence="2">The sequence shown here is derived from an EMBL/GenBank/DDBJ whole genome shotgun (WGS) entry which is preliminary data.</text>
</comment>
<sequence>MLESVEESGLARLAGAGGSAAVPEPCPPKSDTVHQEAAPGRSIRGAARAIPAGPKAHRATPPPHWRRDTHDAGGIMQNAAHLSGGE</sequence>
<reference evidence="2" key="1">
    <citation type="submission" date="2023-08" db="EMBL/GenBank/DDBJ databases">
        <title>A collection of bacterial strains from the Burkholderia cepacia Research Laboratory and Repository.</title>
        <authorList>
            <person name="Lipuma J."/>
            <person name="Spilker T."/>
        </authorList>
    </citation>
    <scope>NUCLEOTIDE SEQUENCE</scope>
    <source>
        <strain evidence="2">AU0862</strain>
    </source>
</reference>
<dbReference type="Proteomes" id="UP001199070">
    <property type="component" value="Unassembled WGS sequence"/>
</dbReference>
<feature type="region of interest" description="Disordered" evidence="1">
    <location>
        <begin position="1"/>
        <end position="86"/>
    </location>
</feature>
<gene>
    <name evidence="2" type="ORF">LGN22_22005</name>
</gene>
<name>A0AAW4TM59_9BURK</name>
<evidence type="ECO:0000313" key="2">
    <source>
        <dbReference type="EMBL" id="MCA8381570.1"/>
    </source>
</evidence>
<proteinExistence type="predicted"/>
<dbReference type="RefSeq" id="WP_226134553.1">
    <property type="nucleotide sequence ID" value="NZ_JAIZTC010000006.1"/>
</dbReference>
<dbReference type="AlphaFoldDB" id="A0AAW4TM59"/>